<reference evidence="2" key="1">
    <citation type="journal article" date="2015" name="Nat. Genet.">
        <title>The genome and transcriptome of the zoonotic hookworm Ancylostoma ceylanicum identify infection-specific gene families.</title>
        <authorList>
            <person name="Schwarz E.M."/>
            <person name="Hu Y."/>
            <person name="Antoshechkin I."/>
            <person name="Miller M.M."/>
            <person name="Sternberg P.W."/>
            <person name="Aroian R.V."/>
        </authorList>
    </citation>
    <scope>NUCLEOTIDE SEQUENCE</scope>
    <source>
        <strain evidence="2">HY135</strain>
    </source>
</reference>
<dbReference type="Proteomes" id="UP000024635">
    <property type="component" value="Unassembled WGS sequence"/>
</dbReference>
<protein>
    <submittedName>
        <fullName evidence="1">Uncharacterized protein</fullName>
    </submittedName>
</protein>
<keyword evidence="2" id="KW-1185">Reference proteome</keyword>
<accession>A0A016TJV6</accession>
<comment type="caution">
    <text evidence="1">The sequence shown here is derived from an EMBL/GenBank/DDBJ whole genome shotgun (WGS) entry which is preliminary data.</text>
</comment>
<gene>
    <name evidence="1" type="primary">Acey_s0095.g2844</name>
    <name evidence="1" type="ORF">Y032_0095g2844</name>
</gene>
<dbReference type="AlphaFoldDB" id="A0A016TJV6"/>
<evidence type="ECO:0000313" key="2">
    <source>
        <dbReference type="Proteomes" id="UP000024635"/>
    </source>
</evidence>
<sequence length="77" mass="8747">MTLSISVYGAGEPEWHISRMRETEKKEEAASAEENKNIRVPGFIVPPTWNCIATVIVHRRFVAPGRVEKDRPKNDTV</sequence>
<name>A0A016TJV6_9BILA</name>
<proteinExistence type="predicted"/>
<evidence type="ECO:0000313" key="1">
    <source>
        <dbReference type="EMBL" id="EYC03269.1"/>
    </source>
</evidence>
<dbReference type="EMBL" id="JARK01001431">
    <property type="protein sequence ID" value="EYC03269.1"/>
    <property type="molecule type" value="Genomic_DNA"/>
</dbReference>
<organism evidence="1 2">
    <name type="scientific">Ancylostoma ceylanicum</name>
    <dbReference type="NCBI Taxonomy" id="53326"/>
    <lineage>
        <taxon>Eukaryota</taxon>
        <taxon>Metazoa</taxon>
        <taxon>Ecdysozoa</taxon>
        <taxon>Nematoda</taxon>
        <taxon>Chromadorea</taxon>
        <taxon>Rhabditida</taxon>
        <taxon>Rhabditina</taxon>
        <taxon>Rhabditomorpha</taxon>
        <taxon>Strongyloidea</taxon>
        <taxon>Ancylostomatidae</taxon>
        <taxon>Ancylostomatinae</taxon>
        <taxon>Ancylostoma</taxon>
    </lineage>
</organism>